<dbReference type="Gene3D" id="1.10.287.2170">
    <property type="match status" value="1"/>
</dbReference>
<evidence type="ECO:0000313" key="2">
    <source>
        <dbReference type="EMBL" id="MFC5835958.1"/>
    </source>
</evidence>
<gene>
    <name evidence="2" type="ORF">ACFPZ3_70135</name>
</gene>
<dbReference type="Pfam" id="PF00239">
    <property type="entry name" value="Resolvase"/>
    <property type="match status" value="1"/>
</dbReference>
<keyword evidence="3" id="KW-1185">Reference proteome</keyword>
<proteinExistence type="predicted"/>
<dbReference type="InterPro" id="IPR006119">
    <property type="entry name" value="Resolv_N"/>
</dbReference>
<reference evidence="3" key="1">
    <citation type="journal article" date="2019" name="Int. J. Syst. Evol. Microbiol.">
        <title>The Global Catalogue of Microorganisms (GCM) 10K type strain sequencing project: providing services to taxonomists for standard genome sequencing and annotation.</title>
        <authorList>
            <consortium name="The Broad Institute Genomics Platform"/>
            <consortium name="The Broad Institute Genome Sequencing Center for Infectious Disease"/>
            <person name="Wu L."/>
            <person name="Ma J."/>
        </authorList>
    </citation>
    <scope>NUCLEOTIDE SEQUENCE [LARGE SCALE GENOMIC DNA]</scope>
    <source>
        <strain evidence="3">CCUG 53903</strain>
    </source>
</reference>
<dbReference type="InterPro" id="IPR036162">
    <property type="entry name" value="Resolvase-like_N_sf"/>
</dbReference>
<dbReference type="Proteomes" id="UP001596058">
    <property type="component" value="Unassembled WGS sequence"/>
</dbReference>
<evidence type="ECO:0000313" key="3">
    <source>
        <dbReference type="Proteomes" id="UP001596058"/>
    </source>
</evidence>
<sequence length="97" mass="10627">ASGMNGCRTKARRLLADPKVTTVVVEHKDRLGRMNVELVEAALTAAGRRLVVLDDGEVDDDLVRDMVEVLTSFCARLYGRRSARNRAEKALEAAASE</sequence>
<dbReference type="PROSITE" id="PS51736">
    <property type="entry name" value="RECOMBINASES_3"/>
    <property type="match status" value="1"/>
</dbReference>
<evidence type="ECO:0000259" key="1">
    <source>
        <dbReference type="PROSITE" id="PS51736"/>
    </source>
</evidence>
<dbReference type="EMBL" id="JBHSPA010000148">
    <property type="protein sequence ID" value="MFC5835958.1"/>
    <property type="molecule type" value="Genomic_DNA"/>
</dbReference>
<dbReference type="PANTHER" id="PTHR36172:SF1">
    <property type="entry name" value="RESOLVASE-RELATED"/>
    <property type="match status" value="1"/>
</dbReference>
<feature type="non-terminal residue" evidence="2">
    <location>
        <position position="1"/>
    </location>
</feature>
<comment type="caution">
    <text evidence="2">The sequence shown here is derived from an EMBL/GenBank/DDBJ whole genome shotgun (WGS) entry which is preliminary data.</text>
</comment>
<organism evidence="2 3">
    <name type="scientific">Nonomuraea insulae</name>
    <dbReference type="NCBI Taxonomy" id="1616787"/>
    <lineage>
        <taxon>Bacteria</taxon>
        <taxon>Bacillati</taxon>
        <taxon>Actinomycetota</taxon>
        <taxon>Actinomycetes</taxon>
        <taxon>Streptosporangiales</taxon>
        <taxon>Streptosporangiaceae</taxon>
        <taxon>Nonomuraea</taxon>
    </lineage>
</organism>
<accession>A0ABW1DG70</accession>
<dbReference type="InterPro" id="IPR051491">
    <property type="entry name" value="Recombinase/Transposase-rel"/>
</dbReference>
<feature type="domain" description="Resolvase/invertase-type recombinase catalytic" evidence="1">
    <location>
        <begin position="1"/>
        <end position="97"/>
    </location>
</feature>
<dbReference type="Gene3D" id="3.40.50.1390">
    <property type="entry name" value="Resolvase, N-terminal catalytic domain"/>
    <property type="match status" value="1"/>
</dbReference>
<dbReference type="SUPFAM" id="SSF53041">
    <property type="entry name" value="Resolvase-like"/>
    <property type="match status" value="1"/>
</dbReference>
<protein>
    <submittedName>
        <fullName evidence="2">Recombinase family protein</fullName>
    </submittedName>
</protein>
<dbReference type="RefSeq" id="WP_379525368.1">
    <property type="nucleotide sequence ID" value="NZ_JBHSPA010000148.1"/>
</dbReference>
<dbReference type="PANTHER" id="PTHR36172">
    <property type="match status" value="1"/>
</dbReference>
<name>A0ABW1DG70_9ACTN</name>